<dbReference type="Proteomes" id="UP000302139">
    <property type="component" value="Unassembled WGS sequence"/>
</dbReference>
<accession>A0A4D4M3Y5</accession>
<name>A0A4D4M3Y5_STRAX</name>
<gene>
    <name evidence="1" type="ORF">SAV14893_059690</name>
</gene>
<dbReference type="GeneID" id="41543413"/>
<comment type="caution">
    <text evidence="1">The sequence shown here is derived from an EMBL/GenBank/DDBJ whole genome shotgun (WGS) entry which is preliminary data.</text>
</comment>
<sequence length="181" mass="20235">MSGQLFTLVGVLVGAAASYAGGALMERLRWHRQLSTRWDERRLESYLRYADAIKRFTSLAGRLAAGKGLFDLPQPLAQETGLEMLADAELERGYAFEAVLLMGDSGTIAAARALQRQAWVLEHFARDQRSGTSEDWAQALRQFQEKRDAFYLAARKSLGVSAEFRLRTEDPAILGPDPRQM</sequence>
<evidence type="ECO:0000313" key="2">
    <source>
        <dbReference type="Proteomes" id="UP000302139"/>
    </source>
</evidence>
<proteinExistence type="predicted"/>
<dbReference type="RefSeq" id="WP_137951731.1">
    <property type="nucleotide sequence ID" value="NZ_JBIUAZ010000001.1"/>
</dbReference>
<protein>
    <recommendedName>
        <fullName evidence="3">Secreted protein</fullName>
    </recommendedName>
</protein>
<dbReference type="AlphaFoldDB" id="A0A4D4M3Y5"/>
<evidence type="ECO:0008006" key="3">
    <source>
        <dbReference type="Google" id="ProtNLM"/>
    </source>
</evidence>
<reference evidence="1 2" key="1">
    <citation type="submission" date="2019-04" db="EMBL/GenBank/DDBJ databases">
        <title>Draft genome sequences of Streptomyces avermitilis NBRC 14893.</title>
        <authorList>
            <person name="Komaki H."/>
            <person name="Tamura T."/>
            <person name="Hosoyama A."/>
        </authorList>
    </citation>
    <scope>NUCLEOTIDE SEQUENCE [LARGE SCALE GENOMIC DNA]</scope>
    <source>
        <strain evidence="1 2">NBRC 14893</strain>
    </source>
</reference>
<organism evidence="1 2">
    <name type="scientific">Streptomyces avermitilis</name>
    <dbReference type="NCBI Taxonomy" id="33903"/>
    <lineage>
        <taxon>Bacteria</taxon>
        <taxon>Bacillati</taxon>
        <taxon>Actinomycetota</taxon>
        <taxon>Actinomycetes</taxon>
        <taxon>Kitasatosporales</taxon>
        <taxon>Streptomycetaceae</taxon>
        <taxon>Streptomyces</taxon>
    </lineage>
</organism>
<dbReference type="EMBL" id="BJHX01000001">
    <property type="protein sequence ID" value="GDY66576.1"/>
    <property type="molecule type" value="Genomic_DNA"/>
</dbReference>
<evidence type="ECO:0000313" key="1">
    <source>
        <dbReference type="EMBL" id="GDY66576.1"/>
    </source>
</evidence>